<dbReference type="EMBL" id="LGST01000003">
    <property type="protein sequence ID" value="KNE02426.1"/>
    <property type="molecule type" value="Genomic_DNA"/>
</dbReference>
<dbReference type="VEuPathDB" id="FungiDB:QG37_00228"/>
<proteinExistence type="predicted"/>
<dbReference type="VEuPathDB" id="FungiDB:B9J08_002012"/>
<dbReference type="VEuPathDB" id="FungiDB:CJI96_0002687"/>
<protein>
    <submittedName>
        <fullName evidence="1">Uncharacterized protein</fullName>
    </submittedName>
</protein>
<sequence>MSHPAASIKSIFSGKLNLTDYGLADLSDTNETPYRDNGQSEGSEVNSEFARRFNNAGQKKSCQSDDDLCSELSYHDLPNQLRVPTPVISTSVASDNGDNYSVSSRNLKLMMMQKGEVYEAQNSSTNISLASSGSDYQAPLPNDAATYNSDVSQNGMFLAESFSRPLSRNSTTSCLSTTATKDGVEGKKLHRHGPTPYFSSVIANMLLQQQQQHNQLQQQNPSFNERQQALHKDLGLSPLLPPQREVRHDDVGLPEKQFQRPSGYVQLSGDDFLSVISQTNGEQAKKLLNEYDALGLPPVTLKEKMMLLNSDQTRP</sequence>
<dbReference type="VEuPathDB" id="FungiDB:CJI97_002203"/>
<dbReference type="AlphaFoldDB" id="A0A0L0P8T3"/>
<dbReference type="VEuPathDB" id="FungiDB:CJJ09_003100"/>
<gene>
    <name evidence="1" type="ORF">QG37_00228</name>
</gene>
<dbReference type="VEuPathDB" id="FungiDB:CJJ07_002123"/>
<evidence type="ECO:0000313" key="2">
    <source>
        <dbReference type="Proteomes" id="UP000037122"/>
    </source>
</evidence>
<dbReference type="Proteomes" id="UP000037122">
    <property type="component" value="Unassembled WGS sequence"/>
</dbReference>
<name>A0A0L0P8T3_CANAR</name>
<reference evidence="2" key="1">
    <citation type="journal article" date="2015" name="BMC Genomics">
        <title>Draft genome of a commonly misdiagnosed multidrug resistant pathogen Candida auris.</title>
        <authorList>
            <person name="Chatterjee S."/>
            <person name="Alampalli S.V."/>
            <person name="Nageshan R.K."/>
            <person name="Chettiar S.T."/>
            <person name="Joshi S."/>
            <person name="Tatu U.S."/>
        </authorList>
    </citation>
    <scope>NUCLEOTIDE SEQUENCE [LARGE SCALE GENOMIC DNA]</scope>
    <source>
        <strain evidence="2">6684</strain>
    </source>
</reference>
<evidence type="ECO:0000313" key="1">
    <source>
        <dbReference type="EMBL" id="KNE02426.1"/>
    </source>
</evidence>
<accession>A0A0L0P8T3</accession>
<organism evidence="1 2">
    <name type="scientific">Candidozyma auris</name>
    <name type="common">Yeast</name>
    <name type="synonym">Candida auris</name>
    <dbReference type="NCBI Taxonomy" id="498019"/>
    <lineage>
        <taxon>Eukaryota</taxon>
        <taxon>Fungi</taxon>
        <taxon>Dikarya</taxon>
        <taxon>Ascomycota</taxon>
        <taxon>Saccharomycotina</taxon>
        <taxon>Pichiomycetes</taxon>
        <taxon>Metschnikowiaceae</taxon>
        <taxon>Candidozyma</taxon>
    </lineage>
</organism>
<comment type="caution">
    <text evidence="1">The sequence shown here is derived from an EMBL/GenBank/DDBJ whole genome shotgun (WGS) entry which is preliminary data.</text>
</comment>